<evidence type="ECO:0000313" key="3">
    <source>
        <dbReference type="Proteomes" id="UP001159363"/>
    </source>
</evidence>
<sequence>MPFVGGFPWESPMSPTLSFRRCSMHQSPSSALKTSLLRAVKITSEEFWTSLNSEVLRADEGEANAGMKGRGKREITEKTRQPAASSDTIPACENPGVTRRAIESETEFSVNIEVLQNNSGEEELKSSKHEKVIKKNTKSEMNARRIEGNTEKNRSVRRRKRRKRRRGRNKMKRRTEKERGGEEERQDLKRMKEERKELRRRKSKRGKDKGRRTARRSGAPCPRPSGNEGLGARKGYFDVLDDAQGGGWEPSGSWAGPFDVGCHDGPAERLVSVCGPDGVWSRGRICGNPGPWSVPAGAAKRWAAERIPVGELSWSAPGFPATSGMCPGSLLLEASQVTYAIHAGSPQLCQNEDLRAGSSSAGRGPSPQESKMDAEARPCCFRRETYMTGSIVIVHCELEITRAVETENLATSSFGPASPFSLPGRLRPKEDIRRKRRDLWGAKTGYSTMAAIPVTDLSSHMDSSPETTWSSFGIHPILARLDPSCELHPLAKDEDPALRSLFGRNYNPFALPRCTRIVLLSSIYFHKRERLAMNRTRKRVTLPRSVGTRKENMKSNAKVFYCVRSFTQATCHLCGAGTYLRLYGGVEGVGGGRRLLDGALVRQQVAAAVRVVQQVERLRGVQVVIPQLFREQQYSRSDCKFPVQHQAECDAEIFERGYLCGTFRPTLTIGARRTFCLHAAQKNGALDVASYRLVKGVNDKLSTVDENDTSNHVCFGTEEAGVPSCPANHRWAINKVSEQATVQLKHEATVCVRERVILQETGSWDVNHEIHRINGRDLGGSYGALLTEDFSVFEAEKRGSDKGDTATHIKCADTVKH</sequence>
<proteinExistence type="predicted"/>
<keyword evidence="3" id="KW-1185">Reference proteome</keyword>
<feature type="compositionally biased region" description="Basic residues" evidence="1">
    <location>
        <begin position="198"/>
        <end position="215"/>
    </location>
</feature>
<evidence type="ECO:0000256" key="1">
    <source>
        <dbReference type="SAM" id="MobiDB-lite"/>
    </source>
</evidence>
<feature type="compositionally biased region" description="Low complexity" evidence="1">
    <location>
        <begin position="356"/>
        <end position="367"/>
    </location>
</feature>
<feature type="non-terminal residue" evidence="2">
    <location>
        <position position="817"/>
    </location>
</feature>
<organism evidence="2 3">
    <name type="scientific">Dryococelus australis</name>
    <dbReference type="NCBI Taxonomy" id="614101"/>
    <lineage>
        <taxon>Eukaryota</taxon>
        <taxon>Metazoa</taxon>
        <taxon>Ecdysozoa</taxon>
        <taxon>Arthropoda</taxon>
        <taxon>Hexapoda</taxon>
        <taxon>Insecta</taxon>
        <taxon>Pterygota</taxon>
        <taxon>Neoptera</taxon>
        <taxon>Polyneoptera</taxon>
        <taxon>Phasmatodea</taxon>
        <taxon>Verophasmatodea</taxon>
        <taxon>Anareolatae</taxon>
        <taxon>Phasmatidae</taxon>
        <taxon>Eurycanthinae</taxon>
        <taxon>Dryococelus</taxon>
    </lineage>
</organism>
<dbReference type="EMBL" id="JARBHB010000010">
    <property type="protein sequence ID" value="KAJ8874425.1"/>
    <property type="molecule type" value="Genomic_DNA"/>
</dbReference>
<comment type="caution">
    <text evidence="2">The sequence shown here is derived from an EMBL/GenBank/DDBJ whole genome shotgun (WGS) entry which is preliminary data.</text>
</comment>
<feature type="region of interest" description="Disordered" evidence="1">
    <location>
        <begin position="352"/>
        <end position="375"/>
    </location>
</feature>
<name>A0ABQ9GQY6_9NEOP</name>
<reference evidence="2 3" key="1">
    <citation type="submission" date="2023-02" db="EMBL/GenBank/DDBJ databases">
        <title>LHISI_Scaffold_Assembly.</title>
        <authorList>
            <person name="Stuart O.P."/>
            <person name="Cleave R."/>
            <person name="Magrath M.J.L."/>
            <person name="Mikheyev A.S."/>
        </authorList>
    </citation>
    <scope>NUCLEOTIDE SEQUENCE [LARGE SCALE GENOMIC DNA]</scope>
    <source>
        <strain evidence="2">Daus_M_001</strain>
        <tissue evidence="2">Leg muscle</tissue>
    </source>
</reference>
<feature type="region of interest" description="Disordered" evidence="1">
    <location>
        <begin position="64"/>
        <end position="94"/>
    </location>
</feature>
<protein>
    <submittedName>
        <fullName evidence="2">Uncharacterized protein</fullName>
    </submittedName>
</protein>
<feature type="compositionally biased region" description="Basic and acidic residues" evidence="1">
    <location>
        <begin position="137"/>
        <end position="154"/>
    </location>
</feature>
<feature type="region of interest" description="Disordered" evidence="1">
    <location>
        <begin position="119"/>
        <end position="231"/>
    </location>
</feature>
<dbReference type="Proteomes" id="UP001159363">
    <property type="component" value="Chromosome 9"/>
</dbReference>
<accession>A0ABQ9GQY6</accession>
<gene>
    <name evidence="2" type="ORF">PR048_025274</name>
</gene>
<feature type="compositionally biased region" description="Basic and acidic residues" evidence="1">
    <location>
        <begin position="175"/>
        <end position="197"/>
    </location>
</feature>
<feature type="compositionally biased region" description="Basic residues" evidence="1">
    <location>
        <begin position="155"/>
        <end position="174"/>
    </location>
</feature>
<evidence type="ECO:0000313" key="2">
    <source>
        <dbReference type="EMBL" id="KAJ8874425.1"/>
    </source>
</evidence>